<evidence type="ECO:0000313" key="8">
    <source>
        <dbReference type="Proteomes" id="UP001223743"/>
    </source>
</evidence>
<gene>
    <name evidence="7" type="ORF">QO015_001877</name>
</gene>
<evidence type="ECO:0000259" key="6">
    <source>
        <dbReference type="Pfam" id="PF04357"/>
    </source>
</evidence>
<dbReference type="RefSeq" id="WP_266279826.1">
    <property type="nucleotide sequence ID" value="NZ_JAPKNF010000001.1"/>
</dbReference>
<evidence type="ECO:0000313" key="7">
    <source>
        <dbReference type="EMBL" id="MDQ0516264.1"/>
    </source>
</evidence>
<evidence type="ECO:0000256" key="3">
    <source>
        <dbReference type="ARBA" id="ARBA00022989"/>
    </source>
</evidence>
<evidence type="ECO:0000256" key="2">
    <source>
        <dbReference type="ARBA" id="ARBA00022692"/>
    </source>
</evidence>
<comment type="caution">
    <text evidence="7">The sequence shown here is derived from an EMBL/GenBank/DDBJ whole genome shotgun (WGS) entry which is preliminary data.</text>
</comment>
<evidence type="ECO:0000256" key="5">
    <source>
        <dbReference type="SAM" id="MobiDB-lite"/>
    </source>
</evidence>
<dbReference type="InterPro" id="IPR007452">
    <property type="entry name" value="TamB_C"/>
</dbReference>
<keyword evidence="3" id="KW-1133">Transmembrane helix</keyword>
<keyword evidence="8" id="KW-1185">Reference proteome</keyword>
<sequence>MRAARIIAGILAGLVLLLVVAAVGAFAFIQTETGKRMLADLASSLASRNGLTVTVEGITGFVPSDLGVGRIVVADAEGPFATVDDLSLAWNPLALLSGRIDVSRVAADRVAMDRRPVLPPSEPAAPASSSSIPMLRLVLGDLDIRSVVLGKPVAGLAAELSVKASARLVDPAEGLDLDFAVSRIDAPGTVRGSARYVPGEPSDRLDLDVTASEPAGGLVARLARIEGLPALSLTIKGSAPLDDWQGTLALDAGPSGQLSGTGAVKSADGGRRISLDLGGTVQGLVPATVSPLFAGHTDLIGSAIYDAEGRINIEGLNLSAAGFGVALLGTVDPAAGTAVVTFDVVGGAAEHFATLAPGIGWTGWRLNAHLAGPLRLPAIDATLSAEGLTGRGYGVGKLDLTAKGTPDGDLLGVTIDGTATGLSSDQPSVAAALGTSASFTASASISPIGQTLTAASVKLTPLEFSFVGSAGTDAVKGVIKLPRLDLAAFSSLTNRPLRGSVALGGTIDTGTAFSSIALDIDGTAKDVALGIDRVDGFLSGETRFKGALARASDGTIAVRDFTVAANGLDLTVDGGIAQATADLTARLALADLGRLDPRVKGGAKAELRFTGGLDALGLKGRFDVASAEAMGKPVRDLAVTVDLADLTGRPGGSVTLAGMVADRPARGSARFTTETDSRRIDDLDLSVGSVRVTGAAALANDNIVDGRLVVAAADLTDLAPLILTEIGGRLDATVVLDRAGGAQRAAVKGRAQNVRFAGNRLQSADVDLTVVDPTGTPVLDGRATLAGLDAGAQRIDRATLTAQSRGSATDVSLETAVLGASLTARANIQPAGAATRIRLDQFRLARGPSVVTLSQPATITLQQGGVAIDRLQLATGGGGATIAGRVGSTMDLTADIRNLPLAVAALVAPDLDPRGTLTGNARITGSATAPAGNYDIRVARLSTAELAAKGIGPFDIAARGTLGGGRVTVDATVNAPSVSGLTVRGSAPIAAGQLDLRIAGGIDLGIANTFLADQGSTLRGRATIDMTVRGTSAAPAASGTIRVAGASYTDSVNGLTLTNIQAVLTGSNSSIVVSQLTAATPRGGSVTGSGNIGLDPARGFPADIRLTFNRANILSSDLINLVTSGQLQVEGPVATRPRITGKLDVLRLDINIADKLPGGLDPLQVRHINTGGKSSPSQQGLRAQSKQRAAATSRREAQPPAFAADLDLTIAARNAVFVRGMGIDAEFGGDLTLRGTTANMVTLGGFELRRGRFDLLGRRLDFTEGRVTFEGNTDPALDFTASTTTSDVTASIIVSGRASAPVVTFTSSPALAQDEVLARILFGRSISTLNASQALQVAQAVATFSGGGPGVLDQVRRSLGVDSFDVDTTGQVGIGKRLNDRVYVGARQGPSANSGKVTVDVDVTRNIRLQGAAGGDGSGELGIGAQWDY</sequence>
<accession>A0ABU0M5M5</accession>
<evidence type="ECO:0000256" key="4">
    <source>
        <dbReference type="ARBA" id="ARBA00023136"/>
    </source>
</evidence>
<keyword evidence="4" id="KW-0472">Membrane</keyword>
<feature type="region of interest" description="Disordered" evidence="5">
    <location>
        <begin position="1166"/>
        <end position="1198"/>
    </location>
</feature>
<dbReference type="Pfam" id="PF04357">
    <property type="entry name" value="TamB"/>
    <property type="match status" value="2"/>
</dbReference>
<organism evidence="7 8">
    <name type="scientific">Kaistia geumhonensis</name>
    <dbReference type="NCBI Taxonomy" id="410839"/>
    <lineage>
        <taxon>Bacteria</taxon>
        <taxon>Pseudomonadati</taxon>
        <taxon>Pseudomonadota</taxon>
        <taxon>Alphaproteobacteria</taxon>
        <taxon>Hyphomicrobiales</taxon>
        <taxon>Kaistiaceae</taxon>
        <taxon>Kaistia</taxon>
    </lineage>
</organism>
<proteinExistence type="predicted"/>
<feature type="domain" description="Translocation and assembly module TamB C-terminal" evidence="6">
    <location>
        <begin position="1075"/>
        <end position="1423"/>
    </location>
</feature>
<keyword evidence="2" id="KW-0812">Transmembrane</keyword>
<dbReference type="PANTHER" id="PTHR36985:SF1">
    <property type="entry name" value="TRANSLOCATION AND ASSEMBLY MODULE SUBUNIT TAMB"/>
    <property type="match status" value="1"/>
</dbReference>
<dbReference type="PANTHER" id="PTHR36985">
    <property type="entry name" value="TRANSLOCATION AND ASSEMBLY MODULE SUBUNIT TAMB"/>
    <property type="match status" value="1"/>
</dbReference>
<evidence type="ECO:0000256" key="1">
    <source>
        <dbReference type="ARBA" id="ARBA00004167"/>
    </source>
</evidence>
<feature type="compositionally biased region" description="Polar residues" evidence="5">
    <location>
        <begin position="1171"/>
        <end position="1187"/>
    </location>
</feature>
<dbReference type="Proteomes" id="UP001223743">
    <property type="component" value="Unassembled WGS sequence"/>
</dbReference>
<name>A0ABU0M5M5_9HYPH</name>
<feature type="domain" description="Translocation and assembly module TamB C-terminal" evidence="6">
    <location>
        <begin position="875"/>
        <end position="1050"/>
    </location>
</feature>
<dbReference type="EMBL" id="JAUSWJ010000001">
    <property type="protein sequence ID" value="MDQ0516264.1"/>
    <property type="molecule type" value="Genomic_DNA"/>
</dbReference>
<comment type="subcellular location">
    <subcellularLocation>
        <location evidence="1">Membrane</location>
        <topology evidence="1">Single-pass membrane protein</topology>
    </subcellularLocation>
</comment>
<protein>
    <submittedName>
        <fullName evidence="7">Translocation and assembly module TamB</fullName>
    </submittedName>
</protein>
<reference evidence="7 8" key="1">
    <citation type="submission" date="2023-07" db="EMBL/GenBank/DDBJ databases">
        <title>Genomic Encyclopedia of Type Strains, Phase IV (KMG-IV): sequencing the most valuable type-strain genomes for metagenomic binning, comparative biology and taxonomic classification.</title>
        <authorList>
            <person name="Goeker M."/>
        </authorList>
    </citation>
    <scope>NUCLEOTIDE SEQUENCE [LARGE SCALE GENOMIC DNA]</scope>
    <source>
        <strain evidence="7 8">B1-1</strain>
    </source>
</reference>